<comment type="caution">
    <text evidence="1">The sequence shown here is derived from an EMBL/GenBank/DDBJ whole genome shotgun (WGS) entry which is preliminary data.</text>
</comment>
<keyword evidence="2" id="KW-1185">Reference proteome</keyword>
<evidence type="ECO:0000313" key="2">
    <source>
        <dbReference type="Proteomes" id="UP000295197"/>
    </source>
</evidence>
<sequence length="88" mass="9752">MIGTLIEKEDIVNHKIIAAPQDKSEELKSKLSDAQRLGNEFKSKASIVFNTVDGPLRVETTVWSATDKYVQIKSGVLIPLPAIIQVEF</sequence>
<gene>
    <name evidence="1" type="ORF">EDC17_104136</name>
</gene>
<proteinExistence type="predicted"/>
<reference evidence="1 2" key="1">
    <citation type="submission" date="2019-03" db="EMBL/GenBank/DDBJ databases">
        <title>Genomic Encyclopedia of Type Strains, Phase IV (KMG-IV): sequencing the most valuable type-strain genomes for metagenomic binning, comparative biology and taxonomic classification.</title>
        <authorList>
            <person name="Goeker M."/>
        </authorList>
    </citation>
    <scope>NUCLEOTIDE SEQUENCE [LARGE SCALE GENOMIC DNA]</scope>
    <source>
        <strain evidence="1 2">DSM 22362</strain>
    </source>
</reference>
<accession>A0A4R3VVH5</accession>
<dbReference type="Proteomes" id="UP000295197">
    <property type="component" value="Unassembled WGS sequence"/>
</dbReference>
<organism evidence="1 2">
    <name type="scientific">Sphingobacterium alimentarium</name>
    <dbReference type="NCBI Taxonomy" id="797292"/>
    <lineage>
        <taxon>Bacteria</taxon>
        <taxon>Pseudomonadati</taxon>
        <taxon>Bacteroidota</taxon>
        <taxon>Sphingobacteriia</taxon>
        <taxon>Sphingobacteriales</taxon>
        <taxon>Sphingobacteriaceae</taxon>
        <taxon>Sphingobacterium</taxon>
    </lineage>
</organism>
<protein>
    <submittedName>
        <fullName evidence="1">Uncharacterized protein</fullName>
    </submittedName>
</protein>
<dbReference type="AlphaFoldDB" id="A0A4R3VVH5"/>
<name>A0A4R3VVH5_9SPHI</name>
<dbReference type="EMBL" id="SMBZ01000041">
    <property type="protein sequence ID" value="TCV09626.1"/>
    <property type="molecule type" value="Genomic_DNA"/>
</dbReference>
<evidence type="ECO:0000313" key="1">
    <source>
        <dbReference type="EMBL" id="TCV09626.1"/>
    </source>
</evidence>
<dbReference type="RefSeq" id="WP_132778529.1">
    <property type="nucleotide sequence ID" value="NZ_SMBZ01000041.1"/>
</dbReference>
<dbReference type="OrthoDB" id="982075at2"/>